<dbReference type="RefSeq" id="WP_156551581.1">
    <property type="nucleotide sequence ID" value="NZ_JABAEJ010000027.1"/>
</dbReference>
<name>A0AAE5AYQ4_AGRVI</name>
<dbReference type="Proteomes" id="UP000436692">
    <property type="component" value="Unassembled WGS sequence"/>
</dbReference>
<dbReference type="Pfam" id="PF00005">
    <property type="entry name" value="ABC_tran"/>
    <property type="match status" value="1"/>
</dbReference>
<keyword evidence="4 7" id="KW-0067">ATP-binding</keyword>
<feature type="domain" description="ABC transporter" evidence="5">
    <location>
        <begin position="5"/>
        <end position="232"/>
    </location>
</feature>
<dbReference type="EMBL" id="JACXXJ020000003">
    <property type="protein sequence ID" value="MBF2714055.1"/>
    <property type="molecule type" value="Genomic_DNA"/>
</dbReference>
<dbReference type="Gene3D" id="3.40.50.300">
    <property type="entry name" value="P-loop containing nucleotide triphosphate hydrolases"/>
    <property type="match status" value="1"/>
</dbReference>
<evidence type="ECO:0000256" key="3">
    <source>
        <dbReference type="ARBA" id="ARBA00022741"/>
    </source>
</evidence>
<dbReference type="GO" id="GO:0016887">
    <property type="term" value="F:ATP hydrolysis activity"/>
    <property type="evidence" value="ECO:0007669"/>
    <property type="project" value="InterPro"/>
</dbReference>
<dbReference type="InterPro" id="IPR027417">
    <property type="entry name" value="P-loop_NTPase"/>
</dbReference>
<dbReference type="SMART" id="SM00382">
    <property type="entry name" value="AAA"/>
    <property type="match status" value="1"/>
</dbReference>
<dbReference type="EMBL" id="WPHM01000028">
    <property type="protein sequence ID" value="MUZ61014.1"/>
    <property type="molecule type" value="Genomic_DNA"/>
</dbReference>
<comment type="caution">
    <text evidence="7">The sequence shown here is derived from an EMBL/GenBank/DDBJ whole genome shotgun (WGS) entry which is preliminary data.</text>
</comment>
<dbReference type="InterPro" id="IPR003439">
    <property type="entry name" value="ABC_transporter-like_ATP-bd"/>
</dbReference>
<evidence type="ECO:0000259" key="5">
    <source>
        <dbReference type="PROSITE" id="PS50893"/>
    </source>
</evidence>
<gene>
    <name evidence="7" type="ORF">GOZ95_26715</name>
    <name evidence="6" type="ORF">IEI95_007225</name>
</gene>
<dbReference type="InterPro" id="IPR017871">
    <property type="entry name" value="ABC_transporter-like_CS"/>
</dbReference>
<dbReference type="InterPro" id="IPR003593">
    <property type="entry name" value="AAA+_ATPase"/>
</dbReference>
<evidence type="ECO:0000313" key="7">
    <source>
        <dbReference type="EMBL" id="MUZ61014.1"/>
    </source>
</evidence>
<dbReference type="SUPFAM" id="SSF52540">
    <property type="entry name" value="P-loop containing nucleoside triphosphate hydrolases"/>
    <property type="match status" value="1"/>
</dbReference>
<dbReference type="PROSITE" id="PS50893">
    <property type="entry name" value="ABC_TRANSPORTER_2"/>
    <property type="match status" value="1"/>
</dbReference>
<dbReference type="Proteomes" id="UP000655037">
    <property type="component" value="Unassembled WGS sequence"/>
</dbReference>
<protein>
    <submittedName>
        <fullName evidence="6">ABC transporter ATP-binding protein</fullName>
    </submittedName>
    <submittedName>
        <fullName evidence="7">ATP-binding cassette domain-containing protein</fullName>
    </submittedName>
</protein>
<organism evidence="7 8">
    <name type="scientific">Agrobacterium vitis</name>
    <name type="common">Rhizobium vitis</name>
    <dbReference type="NCBI Taxonomy" id="373"/>
    <lineage>
        <taxon>Bacteria</taxon>
        <taxon>Pseudomonadati</taxon>
        <taxon>Pseudomonadota</taxon>
        <taxon>Alphaproteobacteria</taxon>
        <taxon>Hyphomicrobiales</taxon>
        <taxon>Rhizobiaceae</taxon>
        <taxon>Rhizobium/Agrobacterium group</taxon>
        <taxon>Agrobacterium</taxon>
    </lineage>
</organism>
<dbReference type="InterPro" id="IPR050166">
    <property type="entry name" value="ABC_transporter_ATP-bind"/>
</dbReference>
<dbReference type="PANTHER" id="PTHR42788">
    <property type="entry name" value="TAURINE IMPORT ATP-BINDING PROTEIN-RELATED"/>
    <property type="match status" value="1"/>
</dbReference>
<accession>A0AAE5AYQ4</accession>
<reference evidence="7 8" key="1">
    <citation type="submission" date="2019-12" db="EMBL/GenBank/DDBJ databases">
        <title>Whole-genome sequencing of Allorhizobium vitis.</title>
        <authorList>
            <person name="Gan H.M."/>
            <person name="Szegedi E."/>
            <person name="Burr T."/>
            <person name="Savka M.A."/>
        </authorList>
    </citation>
    <scope>NUCLEOTIDE SEQUENCE [LARGE SCALE GENOMIC DNA]</scope>
    <source>
        <strain evidence="7 8">CG989</strain>
    </source>
</reference>
<dbReference type="GO" id="GO:0005524">
    <property type="term" value="F:ATP binding"/>
    <property type="evidence" value="ECO:0007669"/>
    <property type="project" value="UniProtKB-KW"/>
</dbReference>
<keyword evidence="3" id="KW-0547">Nucleotide-binding</keyword>
<evidence type="ECO:0000256" key="1">
    <source>
        <dbReference type="ARBA" id="ARBA00005417"/>
    </source>
</evidence>
<evidence type="ECO:0000313" key="6">
    <source>
        <dbReference type="EMBL" id="MBF2714055.1"/>
    </source>
</evidence>
<dbReference type="PROSITE" id="PS00211">
    <property type="entry name" value="ABC_TRANSPORTER_1"/>
    <property type="match status" value="1"/>
</dbReference>
<dbReference type="AlphaFoldDB" id="A0AAE5AYQ4"/>
<dbReference type="PANTHER" id="PTHR42788:SF13">
    <property type="entry name" value="ALIPHATIC SULFONATES IMPORT ATP-BINDING PROTEIN SSUB"/>
    <property type="match status" value="1"/>
</dbReference>
<evidence type="ECO:0000256" key="2">
    <source>
        <dbReference type="ARBA" id="ARBA00022448"/>
    </source>
</evidence>
<evidence type="ECO:0000256" key="4">
    <source>
        <dbReference type="ARBA" id="ARBA00022840"/>
    </source>
</evidence>
<comment type="similarity">
    <text evidence="1">Belongs to the ABC transporter superfamily.</text>
</comment>
<reference evidence="6" key="2">
    <citation type="submission" date="2020-11" db="EMBL/GenBank/DDBJ databases">
        <title>Agrobacterium vitis strain K377 genome.</title>
        <authorList>
            <person name="Xi H."/>
        </authorList>
    </citation>
    <scope>NUCLEOTIDE SEQUENCE</scope>
    <source>
        <strain evidence="6">K377</strain>
    </source>
</reference>
<proteinExistence type="inferred from homology"/>
<sequence>MMRDLRLESVTIAYGEKTILENIDLTVTRGEIICLIGASGCGKSTLLNAVAGLIPVRSGSILLNDNPVTGPSADRVMVFQDDAVFPWMKVRENVEFGLKIKGLPEGERNRIVNEKLATVELSHAADLYPRELSGGMRKRVDLARALAVSPQMILMDEPYGALDAMTKERLQVQFLKVCEDTNATSLFVTHDIEEALFLGDRIVVLGRNPGHVAHVIDVPFGKDRTLELKRTGVFQQLRGTVSDLIV</sequence>
<evidence type="ECO:0000313" key="8">
    <source>
        <dbReference type="Proteomes" id="UP000436692"/>
    </source>
</evidence>
<keyword evidence="2" id="KW-0813">Transport</keyword>
<dbReference type="CDD" id="cd03293">
    <property type="entry name" value="ABC_NrtD_SsuB_transporters"/>
    <property type="match status" value="1"/>
</dbReference>